<dbReference type="Proteomes" id="UP000036873">
    <property type="component" value="Unassembled WGS sequence"/>
</dbReference>
<dbReference type="InterPro" id="IPR003661">
    <property type="entry name" value="HisK_dim/P_dom"/>
</dbReference>
<feature type="domain" description="Histidine kinase" evidence="15">
    <location>
        <begin position="153"/>
        <end position="356"/>
    </location>
</feature>
<keyword evidence="7 14" id="KW-0812">Transmembrane</keyword>
<dbReference type="Gene3D" id="3.30.565.10">
    <property type="entry name" value="Histidine kinase-like ATPase, C-terminal domain"/>
    <property type="match status" value="1"/>
</dbReference>
<evidence type="ECO:0000259" key="15">
    <source>
        <dbReference type="PROSITE" id="PS50109"/>
    </source>
</evidence>
<comment type="catalytic activity">
    <reaction evidence="1">
        <text>ATP + protein L-histidine = ADP + protein N-phospho-L-histidine.</text>
        <dbReference type="EC" id="2.7.13.3"/>
    </reaction>
</comment>
<dbReference type="PANTHER" id="PTHR45528">
    <property type="entry name" value="SENSOR HISTIDINE KINASE CPXA"/>
    <property type="match status" value="1"/>
</dbReference>
<evidence type="ECO:0000256" key="13">
    <source>
        <dbReference type="ARBA" id="ARBA00023136"/>
    </source>
</evidence>
<dbReference type="Gene3D" id="6.10.340.10">
    <property type="match status" value="1"/>
</dbReference>
<keyword evidence="12" id="KW-0902">Two-component regulatory system</keyword>
<dbReference type="SMART" id="SM00388">
    <property type="entry name" value="HisKA"/>
    <property type="match status" value="1"/>
</dbReference>
<keyword evidence="10" id="KW-0067">ATP-binding</keyword>
<evidence type="ECO:0000256" key="11">
    <source>
        <dbReference type="ARBA" id="ARBA00022989"/>
    </source>
</evidence>
<dbReference type="Gene3D" id="1.10.287.130">
    <property type="match status" value="1"/>
</dbReference>
<proteinExistence type="predicted"/>
<keyword evidence="18" id="KW-1185">Reference proteome</keyword>
<feature type="transmembrane region" description="Helical" evidence="14">
    <location>
        <begin position="28"/>
        <end position="51"/>
    </location>
</feature>
<organism evidence="17 18">
    <name type="scientific">Acetobacterium bakii</name>
    <dbReference type="NCBI Taxonomy" id="52689"/>
    <lineage>
        <taxon>Bacteria</taxon>
        <taxon>Bacillati</taxon>
        <taxon>Bacillota</taxon>
        <taxon>Clostridia</taxon>
        <taxon>Eubacteriales</taxon>
        <taxon>Eubacteriaceae</taxon>
        <taxon>Acetobacterium</taxon>
    </lineage>
</organism>
<dbReference type="InterPro" id="IPR050398">
    <property type="entry name" value="HssS/ArlS-like"/>
</dbReference>
<dbReference type="PROSITE" id="PS50885">
    <property type="entry name" value="HAMP"/>
    <property type="match status" value="1"/>
</dbReference>
<dbReference type="OrthoDB" id="9792991at2"/>
<evidence type="ECO:0000313" key="18">
    <source>
        <dbReference type="Proteomes" id="UP000036873"/>
    </source>
</evidence>
<dbReference type="STRING" id="52689.AKG39_17285"/>
<keyword evidence="9" id="KW-0418">Kinase</keyword>
<dbReference type="EMBL" id="LGYO01000056">
    <property type="protein sequence ID" value="KNZ40505.1"/>
    <property type="molecule type" value="Genomic_DNA"/>
</dbReference>
<dbReference type="InterPro" id="IPR003660">
    <property type="entry name" value="HAMP_dom"/>
</dbReference>
<keyword evidence="13 14" id="KW-0472">Membrane</keyword>
<evidence type="ECO:0000256" key="2">
    <source>
        <dbReference type="ARBA" id="ARBA00004651"/>
    </source>
</evidence>
<evidence type="ECO:0000256" key="5">
    <source>
        <dbReference type="ARBA" id="ARBA00022553"/>
    </source>
</evidence>
<reference evidence="18" key="1">
    <citation type="submission" date="2015-07" db="EMBL/GenBank/DDBJ databases">
        <title>Draft genome sequence of Acetobacterium bakii DSM 8293, a potential psychrophilic chemical producer through syngas fermentation.</title>
        <authorList>
            <person name="Song Y."/>
            <person name="Hwang S."/>
            <person name="Cho B.-K."/>
        </authorList>
    </citation>
    <scope>NUCLEOTIDE SEQUENCE [LARGE SCALE GENOMIC DNA]</scope>
    <source>
        <strain evidence="18">DSM 8239</strain>
    </source>
</reference>
<evidence type="ECO:0000259" key="16">
    <source>
        <dbReference type="PROSITE" id="PS50885"/>
    </source>
</evidence>
<dbReference type="Pfam" id="PF00672">
    <property type="entry name" value="HAMP"/>
    <property type="match status" value="1"/>
</dbReference>
<dbReference type="SUPFAM" id="SSF47384">
    <property type="entry name" value="Homodimeric domain of signal transducing histidine kinase"/>
    <property type="match status" value="1"/>
</dbReference>
<accession>A0A0L6TY61</accession>
<dbReference type="InterPro" id="IPR036097">
    <property type="entry name" value="HisK_dim/P_sf"/>
</dbReference>
<dbReference type="Pfam" id="PF00512">
    <property type="entry name" value="HisKA"/>
    <property type="match status" value="1"/>
</dbReference>
<keyword evidence="11 14" id="KW-1133">Transmembrane helix</keyword>
<name>A0A0L6TY61_9FIRM</name>
<dbReference type="GO" id="GO:0005524">
    <property type="term" value="F:ATP binding"/>
    <property type="evidence" value="ECO:0007669"/>
    <property type="project" value="UniProtKB-KW"/>
</dbReference>
<keyword evidence="6" id="KW-0808">Transferase</keyword>
<dbReference type="AlphaFoldDB" id="A0A0L6TY61"/>
<evidence type="ECO:0000256" key="14">
    <source>
        <dbReference type="SAM" id="Phobius"/>
    </source>
</evidence>
<evidence type="ECO:0000256" key="10">
    <source>
        <dbReference type="ARBA" id="ARBA00022840"/>
    </source>
</evidence>
<evidence type="ECO:0000256" key="4">
    <source>
        <dbReference type="ARBA" id="ARBA00022475"/>
    </source>
</evidence>
<dbReference type="PROSITE" id="PS50109">
    <property type="entry name" value="HIS_KIN"/>
    <property type="match status" value="1"/>
</dbReference>
<keyword evidence="5" id="KW-0597">Phosphoprotein</keyword>
<evidence type="ECO:0000256" key="3">
    <source>
        <dbReference type="ARBA" id="ARBA00012438"/>
    </source>
</evidence>
<sequence>MKKNNSANHNNQQIKIAQKTKFYLFSKLGSALMIDMVIAFGVAMVFNFLLITITPPAFISDNYWLSMLYQILPYILMVIVFMALLRPKIGYINDIKASMGIIEEGSIDFNLPIRGNDELSAIALSINELQQTLDAEIKSKEKLNQENHQLITTVSQNINTPLTAIIAYLESIRDLNEKNPIKRNAYTTALENTCQIKGLINNFFEHSLDDNNEISYDFKIYSGNKIMAQILDEMTFSLEEAGFKIVLENCIDRDFSLKVDLKKIRRIFNNLVSNILKYADPDKPIDLGLILNKNELRIVQRNKTKKILDVSGEIPIESIGFGLKHCESILLQHQGRINHHQLNSLFKIEISLPIYE</sequence>
<dbReference type="CDD" id="cd06225">
    <property type="entry name" value="HAMP"/>
    <property type="match status" value="1"/>
</dbReference>
<evidence type="ECO:0000256" key="9">
    <source>
        <dbReference type="ARBA" id="ARBA00022777"/>
    </source>
</evidence>
<gene>
    <name evidence="17" type="ORF">AKG39_17285</name>
</gene>
<evidence type="ECO:0000313" key="17">
    <source>
        <dbReference type="EMBL" id="KNZ40505.1"/>
    </source>
</evidence>
<evidence type="ECO:0000256" key="6">
    <source>
        <dbReference type="ARBA" id="ARBA00022679"/>
    </source>
</evidence>
<dbReference type="GO" id="GO:0005886">
    <property type="term" value="C:plasma membrane"/>
    <property type="evidence" value="ECO:0007669"/>
    <property type="project" value="UniProtKB-SubCell"/>
</dbReference>
<evidence type="ECO:0000256" key="7">
    <source>
        <dbReference type="ARBA" id="ARBA00022692"/>
    </source>
</evidence>
<dbReference type="PANTHER" id="PTHR45528:SF1">
    <property type="entry name" value="SENSOR HISTIDINE KINASE CPXA"/>
    <property type="match status" value="1"/>
</dbReference>
<dbReference type="GO" id="GO:0000155">
    <property type="term" value="F:phosphorelay sensor kinase activity"/>
    <property type="evidence" value="ECO:0007669"/>
    <property type="project" value="InterPro"/>
</dbReference>
<dbReference type="RefSeq" id="WP_050741646.1">
    <property type="nucleotide sequence ID" value="NZ_LGYO01000056.1"/>
</dbReference>
<dbReference type="InterPro" id="IPR005467">
    <property type="entry name" value="His_kinase_dom"/>
</dbReference>
<evidence type="ECO:0000256" key="12">
    <source>
        <dbReference type="ARBA" id="ARBA00023012"/>
    </source>
</evidence>
<dbReference type="EC" id="2.7.13.3" evidence="3"/>
<dbReference type="InterPro" id="IPR036890">
    <property type="entry name" value="HATPase_C_sf"/>
</dbReference>
<dbReference type="CDD" id="cd00082">
    <property type="entry name" value="HisKA"/>
    <property type="match status" value="1"/>
</dbReference>
<dbReference type="SUPFAM" id="SSF55874">
    <property type="entry name" value="ATPase domain of HSP90 chaperone/DNA topoisomerase II/histidine kinase"/>
    <property type="match status" value="1"/>
</dbReference>
<protein>
    <recommendedName>
        <fullName evidence="3">histidine kinase</fullName>
        <ecNumber evidence="3">2.7.13.3</ecNumber>
    </recommendedName>
</protein>
<keyword evidence="8" id="KW-0547">Nucleotide-binding</keyword>
<feature type="domain" description="HAMP" evidence="16">
    <location>
        <begin position="86"/>
        <end position="138"/>
    </location>
</feature>
<comment type="caution">
    <text evidence="17">The sequence shown here is derived from an EMBL/GenBank/DDBJ whole genome shotgun (WGS) entry which is preliminary data.</text>
</comment>
<feature type="transmembrane region" description="Helical" evidence="14">
    <location>
        <begin position="63"/>
        <end position="85"/>
    </location>
</feature>
<keyword evidence="4" id="KW-1003">Cell membrane</keyword>
<evidence type="ECO:0000256" key="1">
    <source>
        <dbReference type="ARBA" id="ARBA00000085"/>
    </source>
</evidence>
<evidence type="ECO:0000256" key="8">
    <source>
        <dbReference type="ARBA" id="ARBA00022741"/>
    </source>
</evidence>
<comment type="subcellular location">
    <subcellularLocation>
        <location evidence="2">Cell membrane</location>
        <topology evidence="2">Multi-pass membrane protein</topology>
    </subcellularLocation>
</comment>